<feature type="transmembrane region" description="Helical" evidence="6">
    <location>
        <begin position="406"/>
        <end position="430"/>
    </location>
</feature>
<feature type="transmembrane region" description="Helical" evidence="6">
    <location>
        <begin position="290"/>
        <end position="320"/>
    </location>
</feature>
<dbReference type="PANTHER" id="PTHR42948">
    <property type="entry name" value="TRANSPORTER"/>
    <property type="match status" value="1"/>
</dbReference>
<sequence length="533" mass="57975">MSEASPQPPRDQWGSRIGVILAVAGSAVGLGNFLRFPGQAAQNGGGAFMIPYFVALLVLGIPLCWAEWTMGRYGGRLGFNSAPGVYSAIWRNRFAKYFGAIAVLIPLVIYMYYVVIEAWCLGYALSYLSGSLMKGSDPAAYEEFFGNFVGAGEHGALLQPGNRSFLWLLGATFLLNFVLIYRGVNKGIETFCRFAMPLMVICALCVLVRVLTLGTPDPSKPDQSVIGGLGFMWNPDFQALSNPQTWLAASGQIFFSLSVGFGIIVNYASYLREDDDVVLSGLSASSMNEFFEVCLGGLITLPAAFIFLGTAVAGFGTFGLGFNALPNVFAAMPGGQFFGFLWFFMLFLAAVTSSVSMLQPAIAFFEEGLGLKRHASASILGLIAAIGAGFIVYFSKGLVALDTFDFWVGTGLIYLLAMIQAVMYGWIFGIDRGEEEAHRGAHIRIPRFVQFMLKYVTPLYLAVIFVAFCWQNVPDYAATISQDTVALGSILFILVLLVFLLVLVHIAGRRWAAEGRIRHVGQYGLLLPVEDDE</sequence>
<accession>A0A517ZG19</accession>
<keyword evidence="8" id="KW-1185">Reference proteome</keyword>
<dbReference type="PROSITE" id="PS50267">
    <property type="entry name" value="NA_NEUROTRAN_SYMP_3"/>
    <property type="match status" value="1"/>
</dbReference>
<dbReference type="Proteomes" id="UP000320496">
    <property type="component" value="Chromosome"/>
</dbReference>
<dbReference type="GO" id="GO:0016020">
    <property type="term" value="C:membrane"/>
    <property type="evidence" value="ECO:0007669"/>
    <property type="project" value="UniProtKB-SubCell"/>
</dbReference>
<dbReference type="SUPFAM" id="SSF161070">
    <property type="entry name" value="SNF-like"/>
    <property type="match status" value="1"/>
</dbReference>
<feature type="transmembrane region" description="Helical" evidence="6">
    <location>
        <begin position="17"/>
        <end position="34"/>
    </location>
</feature>
<evidence type="ECO:0000256" key="3">
    <source>
        <dbReference type="ARBA" id="ARBA00022692"/>
    </source>
</evidence>
<reference evidence="7 8" key="1">
    <citation type="submission" date="2019-02" db="EMBL/GenBank/DDBJ databases">
        <title>Deep-cultivation of Planctomycetes and their phenomic and genomic characterization uncovers novel biology.</title>
        <authorList>
            <person name="Wiegand S."/>
            <person name="Jogler M."/>
            <person name="Boedeker C."/>
            <person name="Pinto D."/>
            <person name="Vollmers J."/>
            <person name="Rivas-Marin E."/>
            <person name="Kohn T."/>
            <person name="Peeters S.H."/>
            <person name="Heuer A."/>
            <person name="Rast P."/>
            <person name="Oberbeckmann S."/>
            <person name="Bunk B."/>
            <person name="Jeske O."/>
            <person name="Meyerdierks A."/>
            <person name="Storesund J.E."/>
            <person name="Kallscheuer N."/>
            <person name="Luecker S."/>
            <person name="Lage O.M."/>
            <person name="Pohl T."/>
            <person name="Merkel B.J."/>
            <person name="Hornburger P."/>
            <person name="Mueller R.-W."/>
            <person name="Bruemmer F."/>
            <person name="Labrenz M."/>
            <person name="Spormann A.M."/>
            <person name="Op den Camp H."/>
            <person name="Overmann J."/>
            <person name="Amann R."/>
            <person name="Jetten M.S.M."/>
            <person name="Mascher T."/>
            <person name="Medema M.H."/>
            <person name="Devos D.P."/>
            <person name="Kaster A.-K."/>
            <person name="Ovreas L."/>
            <person name="Rohde M."/>
            <person name="Galperin M.Y."/>
            <person name="Jogler C."/>
        </authorList>
    </citation>
    <scope>NUCLEOTIDE SEQUENCE [LARGE SCALE GENOMIC DNA]</scope>
    <source>
        <strain evidence="7 8">Mal4</strain>
    </source>
</reference>
<dbReference type="AlphaFoldDB" id="A0A517ZG19"/>
<evidence type="ECO:0000256" key="6">
    <source>
        <dbReference type="SAM" id="Phobius"/>
    </source>
</evidence>
<name>A0A517ZG19_9PLAN</name>
<evidence type="ECO:0000256" key="4">
    <source>
        <dbReference type="ARBA" id="ARBA00022989"/>
    </source>
</evidence>
<dbReference type="Pfam" id="PF00209">
    <property type="entry name" value="SNF"/>
    <property type="match status" value="2"/>
</dbReference>
<keyword evidence="5 6" id="KW-0472">Membrane</keyword>
<comment type="subcellular location">
    <subcellularLocation>
        <location evidence="1">Membrane</location>
        <topology evidence="1">Multi-pass membrane protein</topology>
    </subcellularLocation>
</comment>
<feature type="transmembrane region" description="Helical" evidence="6">
    <location>
        <begin position="97"/>
        <end position="125"/>
    </location>
</feature>
<feature type="transmembrane region" description="Helical" evidence="6">
    <location>
        <begin position="377"/>
        <end position="394"/>
    </location>
</feature>
<evidence type="ECO:0000256" key="5">
    <source>
        <dbReference type="ARBA" id="ARBA00023136"/>
    </source>
</evidence>
<gene>
    <name evidence="7" type="ORF">Mal4_57780</name>
</gene>
<keyword evidence="4 6" id="KW-1133">Transmembrane helix</keyword>
<dbReference type="InterPro" id="IPR037272">
    <property type="entry name" value="SNS_sf"/>
</dbReference>
<keyword evidence="2" id="KW-0813">Transport</keyword>
<feature type="transmembrane region" description="Helical" evidence="6">
    <location>
        <begin position="46"/>
        <end position="66"/>
    </location>
</feature>
<feature type="transmembrane region" description="Helical" evidence="6">
    <location>
        <begin position="340"/>
        <end position="365"/>
    </location>
</feature>
<dbReference type="CDD" id="cd10333">
    <property type="entry name" value="LeuT-like_sbd"/>
    <property type="match status" value="1"/>
</dbReference>
<evidence type="ECO:0000256" key="1">
    <source>
        <dbReference type="ARBA" id="ARBA00004141"/>
    </source>
</evidence>
<dbReference type="NCBIfam" id="NF037979">
    <property type="entry name" value="Na_transp"/>
    <property type="match status" value="1"/>
</dbReference>
<dbReference type="PRINTS" id="PR00176">
    <property type="entry name" value="NANEUSMPORT"/>
</dbReference>
<dbReference type="RefSeq" id="WP_145372778.1">
    <property type="nucleotide sequence ID" value="NZ_CP036275.1"/>
</dbReference>
<feature type="transmembrane region" description="Helical" evidence="6">
    <location>
        <begin position="485"/>
        <end position="508"/>
    </location>
</feature>
<organism evidence="7 8">
    <name type="scientific">Maioricimonas rarisocia</name>
    <dbReference type="NCBI Taxonomy" id="2528026"/>
    <lineage>
        <taxon>Bacteria</taxon>
        <taxon>Pseudomonadati</taxon>
        <taxon>Planctomycetota</taxon>
        <taxon>Planctomycetia</taxon>
        <taxon>Planctomycetales</taxon>
        <taxon>Planctomycetaceae</taxon>
        <taxon>Maioricimonas</taxon>
    </lineage>
</organism>
<proteinExistence type="predicted"/>
<evidence type="ECO:0000313" key="8">
    <source>
        <dbReference type="Proteomes" id="UP000320496"/>
    </source>
</evidence>
<feature type="transmembrane region" description="Helical" evidence="6">
    <location>
        <begin position="451"/>
        <end position="473"/>
    </location>
</feature>
<dbReference type="KEGG" id="mri:Mal4_57780"/>
<dbReference type="EMBL" id="CP036275">
    <property type="protein sequence ID" value="QDU41411.1"/>
    <property type="molecule type" value="Genomic_DNA"/>
</dbReference>
<protein>
    <submittedName>
        <fullName evidence="7">Sodium:neurotransmitter symporter family protein</fullName>
    </submittedName>
</protein>
<evidence type="ECO:0000313" key="7">
    <source>
        <dbReference type="EMBL" id="QDU41411.1"/>
    </source>
</evidence>
<dbReference type="PANTHER" id="PTHR42948:SF1">
    <property type="entry name" value="TRANSPORTER"/>
    <property type="match status" value="1"/>
</dbReference>
<dbReference type="OrthoDB" id="9762833at2"/>
<feature type="transmembrane region" description="Helical" evidence="6">
    <location>
        <begin position="246"/>
        <end position="269"/>
    </location>
</feature>
<feature type="transmembrane region" description="Helical" evidence="6">
    <location>
        <begin position="191"/>
        <end position="211"/>
    </location>
</feature>
<feature type="transmembrane region" description="Helical" evidence="6">
    <location>
        <begin position="165"/>
        <end position="184"/>
    </location>
</feature>
<dbReference type="InterPro" id="IPR000175">
    <property type="entry name" value="Na/ntran_symport"/>
</dbReference>
<evidence type="ECO:0000256" key="2">
    <source>
        <dbReference type="ARBA" id="ARBA00022448"/>
    </source>
</evidence>
<keyword evidence="3 6" id="KW-0812">Transmembrane</keyword>